<name>A0A163YA61_9BACL</name>
<accession>A0A163YA61</accession>
<dbReference type="Pfam" id="PF05721">
    <property type="entry name" value="PhyH"/>
    <property type="match status" value="1"/>
</dbReference>
<dbReference type="EMBL" id="LQRA01000052">
    <property type="protein sequence ID" value="KZE79108.1"/>
    <property type="molecule type" value="Genomic_DNA"/>
</dbReference>
<dbReference type="SUPFAM" id="SSF51197">
    <property type="entry name" value="Clavaminate synthase-like"/>
    <property type="match status" value="1"/>
</dbReference>
<reference evidence="2" key="1">
    <citation type="submission" date="2016-01" db="EMBL/GenBank/DDBJ databases">
        <title>Draft genome of Chromobacterium sp. F49.</title>
        <authorList>
            <person name="Hong K.W."/>
        </authorList>
    </citation>
    <scope>NUCLEOTIDE SEQUENCE [LARGE SCALE GENOMIC DNA]</scope>
    <source>
        <strain evidence="2">M63</strain>
    </source>
</reference>
<dbReference type="GO" id="GO:0005506">
    <property type="term" value="F:iron ion binding"/>
    <property type="evidence" value="ECO:0007669"/>
    <property type="project" value="UniProtKB-ARBA"/>
</dbReference>
<evidence type="ECO:0000313" key="1">
    <source>
        <dbReference type="EMBL" id="KZE79108.1"/>
    </source>
</evidence>
<keyword evidence="2" id="KW-1185">Reference proteome</keyword>
<proteinExistence type="predicted"/>
<gene>
    <name evidence="1" type="ORF">AV654_16630</name>
</gene>
<dbReference type="Proteomes" id="UP000076563">
    <property type="component" value="Unassembled WGS sequence"/>
</dbReference>
<dbReference type="Gene3D" id="2.60.120.620">
    <property type="entry name" value="q2cbj1_9rhob like domain"/>
    <property type="match status" value="1"/>
</dbReference>
<comment type="caution">
    <text evidence="1">The sequence shown here is derived from an EMBL/GenBank/DDBJ whole genome shotgun (WGS) entry which is preliminary data.</text>
</comment>
<dbReference type="GO" id="GO:0016706">
    <property type="term" value="F:2-oxoglutarate-dependent dioxygenase activity"/>
    <property type="evidence" value="ECO:0007669"/>
    <property type="project" value="UniProtKB-ARBA"/>
</dbReference>
<protein>
    <recommendedName>
        <fullName evidence="3">Phytanoyl-CoA dioxygenase</fullName>
    </recommendedName>
</protein>
<sequence>MNGWVTAERRHFYDEHGYVVIPEMLSGPEVTEINREFMKLWLDLVREGVIVQDNRRSLESVFPRLRDYHQSRPAIAALLLSGKMFDVAAGLLGEEALAISTSYYFKGPGTRGLPMHQDNYSVGAAPTTTCSLWLSLSVSHEDNGGVYVVPGSHKLGLLSPEPVQESRTEYGEKLGLPEGYETVPLRTQPGDLVAFHGNLLHGSEANLSGRTFRYANVTHFMGVSAERVALNYNYLLDRSGARIRRRLNAAPKLKNDTLKKDEWSGVGGNRPWR</sequence>
<dbReference type="PANTHER" id="PTHR20883:SF48">
    <property type="entry name" value="ECTOINE DIOXYGENASE"/>
    <property type="match status" value="1"/>
</dbReference>
<dbReference type="OrthoDB" id="9814777at2"/>
<dbReference type="PANTHER" id="PTHR20883">
    <property type="entry name" value="PHYTANOYL-COA DIOXYGENASE DOMAIN CONTAINING 1"/>
    <property type="match status" value="1"/>
</dbReference>
<organism evidence="1 2">
    <name type="scientific">Paenibacillus elgii</name>
    <dbReference type="NCBI Taxonomy" id="189691"/>
    <lineage>
        <taxon>Bacteria</taxon>
        <taxon>Bacillati</taxon>
        <taxon>Bacillota</taxon>
        <taxon>Bacilli</taxon>
        <taxon>Bacillales</taxon>
        <taxon>Paenibacillaceae</taxon>
        <taxon>Paenibacillus</taxon>
    </lineage>
</organism>
<evidence type="ECO:0008006" key="3">
    <source>
        <dbReference type="Google" id="ProtNLM"/>
    </source>
</evidence>
<dbReference type="AlphaFoldDB" id="A0A163YA61"/>
<evidence type="ECO:0000313" key="2">
    <source>
        <dbReference type="Proteomes" id="UP000076563"/>
    </source>
</evidence>
<dbReference type="RefSeq" id="WP_063181630.1">
    <property type="nucleotide sequence ID" value="NZ_LQRA01000052.1"/>
</dbReference>
<dbReference type="InterPro" id="IPR008775">
    <property type="entry name" value="Phytyl_CoA_dOase-like"/>
</dbReference>